<keyword evidence="2" id="KW-1185">Reference proteome</keyword>
<name>A0A9J6AKQ3_SOLCO</name>
<evidence type="ECO:0000313" key="1">
    <source>
        <dbReference type="EMBL" id="KAG5625232.1"/>
    </source>
</evidence>
<accession>A0A9J6AKQ3</accession>
<comment type="caution">
    <text evidence="1">The sequence shown here is derived from an EMBL/GenBank/DDBJ whole genome shotgun (WGS) entry which is preliminary data.</text>
</comment>
<protein>
    <submittedName>
        <fullName evidence="1">Uncharacterized protein</fullName>
    </submittedName>
</protein>
<evidence type="ECO:0000313" key="2">
    <source>
        <dbReference type="Proteomes" id="UP000824120"/>
    </source>
</evidence>
<dbReference type="OrthoDB" id="1215078at2759"/>
<dbReference type="EMBL" id="JACXVP010000002">
    <property type="protein sequence ID" value="KAG5625232.1"/>
    <property type="molecule type" value="Genomic_DNA"/>
</dbReference>
<sequence length="152" mass="16509">MTELEARLELVLEKHITSLEVEIDLFHYAHPNYQPIVESCRSLLRRLGNPIVRHNFRQGNRLANFLAKEGNLLEVNNVTCILEAAPAGAKPILQAGKNGVATTRSISLSTCTKVAMLGNLNMIPKIVTSSDAITTIATRGANSILTTATVMS</sequence>
<organism evidence="1 2">
    <name type="scientific">Solanum commersonii</name>
    <name type="common">Commerson's wild potato</name>
    <name type="synonym">Commerson's nightshade</name>
    <dbReference type="NCBI Taxonomy" id="4109"/>
    <lineage>
        <taxon>Eukaryota</taxon>
        <taxon>Viridiplantae</taxon>
        <taxon>Streptophyta</taxon>
        <taxon>Embryophyta</taxon>
        <taxon>Tracheophyta</taxon>
        <taxon>Spermatophyta</taxon>
        <taxon>Magnoliopsida</taxon>
        <taxon>eudicotyledons</taxon>
        <taxon>Gunneridae</taxon>
        <taxon>Pentapetalae</taxon>
        <taxon>asterids</taxon>
        <taxon>lamiids</taxon>
        <taxon>Solanales</taxon>
        <taxon>Solanaceae</taxon>
        <taxon>Solanoideae</taxon>
        <taxon>Solaneae</taxon>
        <taxon>Solanum</taxon>
    </lineage>
</organism>
<gene>
    <name evidence="1" type="ORF">H5410_010450</name>
</gene>
<reference evidence="1 2" key="1">
    <citation type="submission" date="2020-09" db="EMBL/GenBank/DDBJ databases">
        <title>De no assembly of potato wild relative species, Solanum commersonii.</title>
        <authorList>
            <person name="Cho K."/>
        </authorList>
    </citation>
    <scope>NUCLEOTIDE SEQUENCE [LARGE SCALE GENOMIC DNA]</scope>
    <source>
        <strain evidence="1">LZ3.2</strain>
        <tissue evidence="1">Leaf</tissue>
    </source>
</reference>
<dbReference type="Proteomes" id="UP000824120">
    <property type="component" value="Chromosome 2"/>
</dbReference>
<proteinExistence type="predicted"/>
<dbReference type="AlphaFoldDB" id="A0A9J6AKQ3"/>